<organism evidence="3 4">
    <name type="scientific">Aspergillus ochraceoroseus</name>
    <dbReference type="NCBI Taxonomy" id="138278"/>
    <lineage>
        <taxon>Eukaryota</taxon>
        <taxon>Fungi</taxon>
        <taxon>Dikarya</taxon>
        <taxon>Ascomycota</taxon>
        <taxon>Pezizomycotina</taxon>
        <taxon>Eurotiomycetes</taxon>
        <taxon>Eurotiomycetidae</taxon>
        <taxon>Eurotiales</taxon>
        <taxon>Aspergillaceae</taxon>
        <taxon>Aspergillus</taxon>
        <taxon>Aspergillus subgen. Nidulantes</taxon>
    </lineage>
</organism>
<dbReference type="PANTHER" id="PTHR42070:SF1">
    <property type="entry name" value="FILAMENT ASSOCIATED PROTEIN, PUTATIVE (AFU_ORTHOLOGUE AFUA_8G06630)-RELATED"/>
    <property type="match status" value="1"/>
</dbReference>
<dbReference type="AlphaFoldDB" id="A0A0F8VIT2"/>
<dbReference type="CDD" id="cd14688">
    <property type="entry name" value="bZIP_YAP"/>
    <property type="match status" value="1"/>
</dbReference>
<feature type="region of interest" description="Disordered" evidence="2">
    <location>
        <begin position="101"/>
        <end position="162"/>
    </location>
</feature>
<keyword evidence="1" id="KW-0175">Coiled coil</keyword>
<reference evidence="3 4" key="1">
    <citation type="submission" date="2015-02" db="EMBL/GenBank/DDBJ databases">
        <title>Draft Genome Sequences of Two Closely-Related Aflatoxigenic Aspergillus Species Obtained from the Cote d'Ivoire.</title>
        <authorList>
            <person name="Moore G.G."/>
            <person name="Beltz S.B."/>
            <person name="Mack B.M."/>
        </authorList>
    </citation>
    <scope>NUCLEOTIDE SEQUENCE [LARGE SCALE GENOMIC DNA]</scope>
    <source>
        <strain evidence="3 4">SRRC1432</strain>
    </source>
</reference>
<dbReference type="EMBL" id="JYKN01000798">
    <property type="protein sequence ID" value="KKK23001.1"/>
    <property type="molecule type" value="Genomic_DNA"/>
</dbReference>
<protein>
    <recommendedName>
        <fullName evidence="5">BZIP domain-containing protein</fullName>
    </recommendedName>
</protein>
<dbReference type="Proteomes" id="UP000034947">
    <property type="component" value="Unassembled WGS sequence"/>
</dbReference>
<dbReference type="OrthoDB" id="4505928at2759"/>
<keyword evidence="4" id="KW-1185">Reference proteome</keyword>
<feature type="coiled-coil region" evidence="1">
    <location>
        <begin position="24"/>
        <end position="51"/>
    </location>
</feature>
<evidence type="ECO:0008006" key="5">
    <source>
        <dbReference type="Google" id="ProtNLM"/>
    </source>
</evidence>
<evidence type="ECO:0000313" key="4">
    <source>
        <dbReference type="Proteomes" id="UP000034947"/>
    </source>
</evidence>
<dbReference type="PANTHER" id="PTHR42070">
    <property type="entry name" value="FILAMENT ASSOCIATED PROTEIN, PUTATIVE (AFU_ORTHOLOGUE AFUA_8G06630)-RELATED"/>
    <property type="match status" value="1"/>
</dbReference>
<sequence length="283" mass="31660">MDPALEQKRLDRLARVRENQRKCRARRQDHIRDLEEKVVALQRDAHRKDVEHRLSIQRIEAENKKLRYLLSCLGLPADALETYLQAGDDPMMAQKVAIPALQRPPAKSQPRCQDARGAPCSATRDCPPVTPSLETPVPRVPCTDDKKVTNGEKSCTGDDEEPREPKILPLCACPSGDGEESVPASDEVLDTTLCAIAETLIHQYNTHGVDISEIQQKLRAGFSRGIASEGIGAILMCAGHCCDHPIFAFWAIRFTTDEQFQREPGDHGHSQGYSEKYHFAEWN</sequence>
<accession>A0A0F8VIT2</accession>
<proteinExistence type="predicted"/>
<evidence type="ECO:0000256" key="1">
    <source>
        <dbReference type="SAM" id="Coils"/>
    </source>
</evidence>
<dbReference type="VEuPathDB" id="FungiDB:P175DRAFT_0478344"/>
<name>A0A0F8VIT2_9EURO</name>
<evidence type="ECO:0000256" key="2">
    <source>
        <dbReference type="SAM" id="MobiDB-lite"/>
    </source>
</evidence>
<comment type="caution">
    <text evidence="3">The sequence shown here is derived from an EMBL/GenBank/DDBJ whole genome shotgun (WGS) entry which is preliminary data.</text>
</comment>
<evidence type="ECO:0000313" key="3">
    <source>
        <dbReference type="EMBL" id="KKK23001.1"/>
    </source>
</evidence>
<gene>
    <name evidence="3" type="ORF">AOCH_000994</name>
</gene>
<dbReference type="Gene3D" id="1.20.5.170">
    <property type="match status" value="1"/>
</dbReference>